<dbReference type="Gene3D" id="3.30.390.30">
    <property type="match status" value="1"/>
</dbReference>
<keyword evidence="7" id="KW-1015">Disulfide bond</keyword>
<evidence type="ECO:0000259" key="12">
    <source>
        <dbReference type="Pfam" id="PF07992"/>
    </source>
</evidence>
<dbReference type="GO" id="GO:0006103">
    <property type="term" value="P:2-oxoglutarate metabolic process"/>
    <property type="evidence" value="ECO:0007669"/>
    <property type="project" value="TreeGrafter"/>
</dbReference>
<dbReference type="GO" id="GO:0005739">
    <property type="term" value="C:mitochondrion"/>
    <property type="evidence" value="ECO:0007669"/>
    <property type="project" value="TreeGrafter"/>
</dbReference>
<evidence type="ECO:0000256" key="8">
    <source>
        <dbReference type="ARBA" id="ARBA00023284"/>
    </source>
</evidence>
<dbReference type="GO" id="GO:0050660">
    <property type="term" value="F:flavin adenine dinucleotide binding"/>
    <property type="evidence" value="ECO:0007669"/>
    <property type="project" value="TreeGrafter"/>
</dbReference>
<keyword evidence="8 9" id="KW-0676">Redox-active center</keyword>
<organism evidence="13 14">
    <name type="scientific">Plasmodium falciparum FCH/4</name>
    <dbReference type="NCBI Taxonomy" id="1036724"/>
    <lineage>
        <taxon>Eukaryota</taxon>
        <taxon>Sar</taxon>
        <taxon>Alveolata</taxon>
        <taxon>Apicomplexa</taxon>
        <taxon>Aconoidasida</taxon>
        <taxon>Haemosporida</taxon>
        <taxon>Plasmodiidae</taxon>
        <taxon>Plasmodium</taxon>
        <taxon>Plasmodium (Laverania)</taxon>
    </lineage>
</organism>
<evidence type="ECO:0000256" key="1">
    <source>
        <dbReference type="ARBA" id="ARBA00001974"/>
    </source>
</evidence>
<keyword evidence="10" id="KW-0812">Transmembrane</keyword>
<feature type="domain" description="Pyridine nucleotide-disulphide oxidoreductase dimerisation" evidence="11">
    <location>
        <begin position="525"/>
        <end position="656"/>
    </location>
</feature>
<evidence type="ECO:0000259" key="11">
    <source>
        <dbReference type="Pfam" id="PF02852"/>
    </source>
</evidence>
<dbReference type="FunFam" id="3.50.50.60:FF:000283">
    <property type="entry name" value="Lipoamide dehydrogenase"/>
    <property type="match status" value="1"/>
</dbReference>
<dbReference type="EMBL" id="KI928001">
    <property type="protein sequence ID" value="ETW29003.1"/>
    <property type="molecule type" value="Genomic_DNA"/>
</dbReference>
<evidence type="ECO:0000256" key="9">
    <source>
        <dbReference type="RuleBase" id="RU003691"/>
    </source>
</evidence>
<sequence length="666" mass="75601">MVIRQNIKHIVKLNVVTLIWLSYLFLLKPHGTLKNMMVCNAVLLPFNEKNKGINNFVYINPKNIILNKIKKDVIKLEKDNIILCQHNRKRDNYIKQQKRKEKNANNFTFMLKGSTQNIMNINEKEYDLAIIGCGVGGHAAAINAMERNLKVIIFAGDENCIGGTCVNVGCIPSKALLYATNKYRELKNLDKLYYYGIHSNIFQNNKNTEIENNQLVSNSFQINITKLKEYTQSVIDKLRNGISHGFKTLKFNKNSEHVQVIYEHGQLLDKNTIKSKKSGNTYKVKNIIIATGSVPNIPNNVEIDDKSVFTSDMAVKLVGLKNYMSIIGMGIIGLEFADIYTALGSEITFLEYSSELLPIIDNDVAKYFERVFLKNKPVNYHLNTEVKYIKASKNNNPVIIGYSHRTGNDDNEKKNMTDVKELYVDSCLVATGRKPNTQNLGLEKLKIQMNRGYVSVNDNLQVKMENNEIYDNIFCIGDANGKQMLAHTASYQALKVIDFIEKKEKKNVNINVENNLSKPILYKNIPSVCYTNPELAFIGLTEKEAKVLYPDNVGVEISYYKSNSKILCENNISLNNNKKNNSYNKGQYNINDNTNGMVKIIYKEDTKEILGMFIVGNYASVLIHEAVLAINLKLSAFDLAYMVHSHPTVSEVLDTAFKSISKIRTH</sequence>
<evidence type="ECO:0008006" key="15">
    <source>
        <dbReference type="Google" id="ProtNLM"/>
    </source>
</evidence>
<dbReference type="SUPFAM" id="SSF55424">
    <property type="entry name" value="FAD/NAD-linked reductases, dimerisation (C-terminal) domain"/>
    <property type="match status" value="1"/>
</dbReference>
<keyword evidence="10" id="KW-0472">Membrane</keyword>
<dbReference type="InterPro" id="IPR050151">
    <property type="entry name" value="Class-I_Pyr_Nuc-Dis_Oxidored"/>
</dbReference>
<dbReference type="Pfam" id="PF07992">
    <property type="entry name" value="Pyr_redox_2"/>
    <property type="match status" value="1"/>
</dbReference>
<dbReference type="PANTHER" id="PTHR22912">
    <property type="entry name" value="DISULFIDE OXIDOREDUCTASE"/>
    <property type="match status" value="1"/>
</dbReference>
<dbReference type="InterPro" id="IPR012999">
    <property type="entry name" value="Pyr_OxRdtase_I_AS"/>
</dbReference>
<keyword evidence="10" id="KW-1133">Transmembrane helix</keyword>
<evidence type="ECO:0000256" key="5">
    <source>
        <dbReference type="ARBA" id="ARBA00023002"/>
    </source>
</evidence>
<reference evidence="13 14" key="2">
    <citation type="submission" date="2013-02" db="EMBL/GenBank/DDBJ databases">
        <title>The Genome Sequence of Plasmodium falciparum FCH/4.</title>
        <authorList>
            <consortium name="The Broad Institute Genome Sequencing Platform"/>
            <consortium name="The Broad Institute Genome Sequencing Center for Infectious Disease"/>
            <person name="Neafsey D."/>
            <person name="Cheeseman I."/>
            <person name="Volkman S."/>
            <person name="Adams J."/>
            <person name="Walker B."/>
            <person name="Young S.K."/>
            <person name="Zeng Q."/>
            <person name="Gargeya S."/>
            <person name="Fitzgerald M."/>
            <person name="Haas B."/>
            <person name="Abouelleil A."/>
            <person name="Alvarado L."/>
            <person name="Arachchi H.M."/>
            <person name="Berlin A.M."/>
            <person name="Chapman S.B."/>
            <person name="Dewar J."/>
            <person name="Goldberg J."/>
            <person name="Griggs A."/>
            <person name="Gujja S."/>
            <person name="Hansen M."/>
            <person name="Howarth C."/>
            <person name="Imamovic A."/>
            <person name="Larimer J."/>
            <person name="McCowan C."/>
            <person name="Murphy C."/>
            <person name="Neiman D."/>
            <person name="Pearson M."/>
            <person name="Priest M."/>
            <person name="Roberts A."/>
            <person name="Saif S."/>
            <person name="Shea T."/>
            <person name="Sisk P."/>
            <person name="Sykes S."/>
            <person name="Wortman J."/>
            <person name="Nusbaum C."/>
            <person name="Birren B."/>
        </authorList>
    </citation>
    <scope>NUCLEOTIDE SEQUENCE [LARGE SCALE GENOMIC DNA]</scope>
    <source>
        <strain evidence="13 14">FCH/4</strain>
    </source>
</reference>
<dbReference type="OrthoDB" id="361797at2759"/>
<dbReference type="AlphaFoldDB" id="A0A024VL44"/>
<keyword evidence="3 9" id="KW-0285">Flavoprotein</keyword>
<evidence type="ECO:0000256" key="10">
    <source>
        <dbReference type="SAM" id="Phobius"/>
    </source>
</evidence>
<dbReference type="PROSITE" id="PS00076">
    <property type="entry name" value="PYRIDINE_REDOX_1"/>
    <property type="match status" value="1"/>
</dbReference>
<dbReference type="PRINTS" id="PR00368">
    <property type="entry name" value="FADPNR"/>
</dbReference>
<dbReference type="Pfam" id="PF02852">
    <property type="entry name" value="Pyr_redox_dim"/>
    <property type="match status" value="1"/>
</dbReference>
<keyword evidence="6" id="KW-0520">NAD</keyword>
<evidence type="ECO:0000313" key="14">
    <source>
        <dbReference type="Proteomes" id="UP000030656"/>
    </source>
</evidence>
<evidence type="ECO:0000256" key="3">
    <source>
        <dbReference type="ARBA" id="ARBA00022630"/>
    </source>
</evidence>
<name>A0A024VL44_PLAFA</name>
<reference evidence="13 14" key="1">
    <citation type="submission" date="2013-02" db="EMBL/GenBank/DDBJ databases">
        <title>The Genome Annotation of Plasmodium falciparum FCH/4.</title>
        <authorList>
            <consortium name="The Broad Institute Genome Sequencing Platform"/>
            <consortium name="The Broad Institute Genome Sequencing Center for Infectious Disease"/>
            <person name="Neafsey D."/>
            <person name="Hoffman S."/>
            <person name="Volkman S."/>
            <person name="Rosenthal P."/>
            <person name="Walker B."/>
            <person name="Young S.K."/>
            <person name="Zeng Q."/>
            <person name="Gargeya S."/>
            <person name="Fitzgerald M."/>
            <person name="Haas B."/>
            <person name="Abouelleil A."/>
            <person name="Allen A.W."/>
            <person name="Alvarado L."/>
            <person name="Arachchi H.M."/>
            <person name="Berlin A.M."/>
            <person name="Chapman S.B."/>
            <person name="Gainer-Dewar J."/>
            <person name="Goldberg J."/>
            <person name="Griggs A."/>
            <person name="Gujja S."/>
            <person name="Hansen M."/>
            <person name="Howarth C."/>
            <person name="Imamovic A."/>
            <person name="Ireland A."/>
            <person name="Larimer J."/>
            <person name="McCowan C."/>
            <person name="Murphy C."/>
            <person name="Pearson M."/>
            <person name="Poon T.W."/>
            <person name="Priest M."/>
            <person name="Roberts A."/>
            <person name="Saif S."/>
            <person name="Shea T."/>
            <person name="Sisk P."/>
            <person name="Sykes S."/>
            <person name="Wortman J."/>
            <person name="Nusbaum C."/>
            <person name="Birren B."/>
        </authorList>
    </citation>
    <scope>NUCLEOTIDE SEQUENCE [LARGE SCALE GENOMIC DNA]</scope>
    <source>
        <strain evidence="13 14">FCH/4</strain>
    </source>
</reference>
<evidence type="ECO:0000256" key="4">
    <source>
        <dbReference type="ARBA" id="ARBA00022827"/>
    </source>
</evidence>
<dbReference type="GO" id="GO:0045252">
    <property type="term" value="C:oxoglutarate dehydrogenase complex"/>
    <property type="evidence" value="ECO:0007669"/>
    <property type="project" value="TreeGrafter"/>
</dbReference>
<dbReference type="GO" id="GO:0004148">
    <property type="term" value="F:dihydrolipoyl dehydrogenase (NADH) activity"/>
    <property type="evidence" value="ECO:0007669"/>
    <property type="project" value="TreeGrafter"/>
</dbReference>
<evidence type="ECO:0000256" key="7">
    <source>
        <dbReference type="ARBA" id="ARBA00023157"/>
    </source>
</evidence>
<dbReference type="PANTHER" id="PTHR22912:SF151">
    <property type="entry name" value="DIHYDROLIPOYL DEHYDROGENASE, MITOCHONDRIAL"/>
    <property type="match status" value="1"/>
</dbReference>
<dbReference type="PRINTS" id="PR00411">
    <property type="entry name" value="PNDRDTASEI"/>
</dbReference>
<dbReference type="FunFam" id="3.30.390.30:FF:000020">
    <property type="entry name" value="Lipoamide dehydrogenase"/>
    <property type="match status" value="1"/>
</dbReference>
<dbReference type="InterPro" id="IPR036188">
    <property type="entry name" value="FAD/NAD-bd_sf"/>
</dbReference>
<evidence type="ECO:0000256" key="6">
    <source>
        <dbReference type="ARBA" id="ARBA00023027"/>
    </source>
</evidence>
<evidence type="ECO:0000313" key="13">
    <source>
        <dbReference type="EMBL" id="ETW29003.1"/>
    </source>
</evidence>
<accession>A0A024VL44</accession>
<dbReference type="Proteomes" id="UP000030656">
    <property type="component" value="Unassembled WGS sequence"/>
</dbReference>
<dbReference type="SUPFAM" id="SSF51905">
    <property type="entry name" value="FAD/NAD(P)-binding domain"/>
    <property type="match status" value="1"/>
</dbReference>
<dbReference type="Gene3D" id="3.50.50.60">
    <property type="entry name" value="FAD/NAD(P)-binding domain"/>
    <property type="match status" value="2"/>
</dbReference>
<protein>
    <recommendedName>
        <fullName evidence="15">Dihydrolipoyl dehydrogenase</fullName>
    </recommendedName>
</protein>
<evidence type="ECO:0000256" key="2">
    <source>
        <dbReference type="ARBA" id="ARBA00007532"/>
    </source>
</evidence>
<dbReference type="InterPro" id="IPR023753">
    <property type="entry name" value="FAD/NAD-binding_dom"/>
</dbReference>
<comment type="cofactor">
    <cofactor evidence="1">
        <name>FAD</name>
        <dbReference type="ChEBI" id="CHEBI:57692"/>
    </cofactor>
</comment>
<keyword evidence="4 9" id="KW-0274">FAD</keyword>
<proteinExistence type="inferred from homology"/>
<dbReference type="InterPro" id="IPR016156">
    <property type="entry name" value="FAD/NAD-linked_Rdtase_dimer_sf"/>
</dbReference>
<feature type="domain" description="FAD/NAD(P)-binding" evidence="12">
    <location>
        <begin position="126"/>
        <end position="493"/>
    </location>
</feature>
<feature type="transmembrane region" description="Helical" evidence="10">
    <location>
        <begin position="9"/>
        <end position="27"/>
    </location>
</feature>
<keyword evidence="5 9" id="KW-0560">Oxidoreductase</keyword>
<comment type="similarity">
    <text evidence="2 9">Belongs to the class-I pyridine nucleotide-disulfide oxidoreductase family.</text>
</comment>
<gene>
    <name evidence="13" type="ORF">PFFCH_03566</name>
</gene>
<dbReference type="InterPro" id="IPR004099">
    <property type="entry name" value="Pyr_nucl-diS_OxRdtase_dimer"/>
</dbReference>